<dbReference type="InterPro" id="IPR002549">
    <property type="entry name" value="AI-2E-like"/>
</dbReference>
<dbReference type="Proteomes" id="UP001595462">
    <property type="component" value="Unassembled WGS sequence"/>
</dbReference>
<keyword evidence="4 6" id="KW-1133">Transmembrane helix</keyword>
<name>A0ABV7ES65_9GAMM</name>
<feature type="transmembrane region" description="Helical" evidence="6">
    <location>
        <begin position="44"/>
        <end position="61"/>
    </location>
</feature>
<protein>
    <submittedName>
        <fullName evidence="7">AI-2E family transporter</fullName>
    </submittedName>
</protein>
<dbReference type="EMBL" id="JBHRSS010000005">
    <property type="protein sequence ID" value="MFC3104736.1"/>
    <property type="molecule type" value="Genomic_DNA"/>
</dbReference>
<feature type="transmembrane region" description="Helical" evidence="6">
    <location>
        <begin position="161"/>
        <end position="183"/>
    </location>
</feature>
<comment type="similarity">
    <text evidence="2">Belongs to the autoinducer-2 exporter (AI-2E) (TC 2.A.86) family.</text>
</comment>
<feature type="transmembrane region" description="Helical" evidence="6">
    <location>
        <begin position="284"/>
        <end position="304"/>
    </location>
</feature>
<evidence type="ECO:0000313" key="7">
    <source>
        <dbReference type="EMBL" id="MFC3104736.1"/>
    </source>
</evidence>
<dbReference type="PANTHER" id="PTHR21716">
    <property type="entry name" value="TRANSMEMBRANE PROTEIN"/>
    <property type="match status" value="1"/>
</dbReference>
<feature type="transmembrane region" description="Helical" evidence="6">
    <location>
        <begin position="73"/>
        <end position="96"/>
    </location>
</feature>
<feature type="transmembrane region" description="Helical" evidence="6">
    <location>
        <begin position="220"/>
        <end position="242"/>
    </location>
</feature>
<keyword evidence="3 6" id="KW-0812">Transmembrane</keyword>
<keyword evidence="8" id="KW-1185">Reference proteome</keyword>
<sequence>MADHERDQYRATIRRYLPSTMPMWVGQGFVIYALIQALTLAKNLLVPVVLAFLLTMVFAPLRRFLYRRGIPALVSSIAIVLMLLACFLAIITTVVVPVSTWIENAPAIEREVQAKIRDLSATLNGIYEAERSVQNAVDPEKTKNAHVRQVEMADDGIFTNAMLLAPSVLAQILFTFVLWLFLLASGDMFYEKLVHITPTLKDKRRAVRIVYGIERQLSRYLMTITVINAALGAGIGIALWQLGMPSPLVFGVIAFVFNYIPYLGAIGGMLFAGGVAFITFDGTIWALVVAGVYLGLTTIEGQFVTPYFVGRKLRLNTVMVFFTVSFWAWIWSAVGMIVAVPLLVTVKTFCDHIDALQNFGDFLSERHAESSSEAQTP</sequence>
<organism evidence="7 8">
    <name type="scientific">Salinisphaera aquimarina</name>
    <dbReference type="NCBI Taxonomy" id="2094031"/>
    <lineage>
        <taxon>Bacteria</taxon>
        <taxon>Pseudomonadati</taxon>
        <taxon>Pseudomonadota</taxon>
        <taxon>Gammaproteobacteria</taxon>
        <taxon>Salinisphaerales</taxon>
        <taxon>Salinisphaeraceae</taxon>
        <taxon>Salinisphaera</taxon>
    </lineage>
</organism>
<evidence type="ECO:0000256" key="6">
    <source>
        <dbReference type="SAM" id="Phobius"/>
    </source>
</evidence>
<evidence type="ECO:0000256" key="4">
    <source>
        <dbReference type="ARBA" id="ARBA00022989"/>
    </source>
</evidence>
<proteinExistence type="inferred from homology"/>
<feature type="transmembrane region" description="Helical" evidence="6">
    <location>
        <begin position="324"/>
        <end position="344"/>
    </location>
</feature>
<feature type="transmembrane region" description="Helical" evidence="6">
    <location>
        <begin position="248"/>
        <end position="272"/>
    </location>
</feature>
<comment type="subcellular location">
    <subcellularLocation>
        <location evidence="1">Membrane</location>
        <topology evidence="1">Multi-pass membrane protein</topology>
    </subcellularLocation>
</comment>
<keyword evidence="5 6" id="KW-0472">Membrane</keyword>
<feature type="transmembrane region" description="Helical" evidence="6">
    <location>
        <begin position="21"/>
        <end position="38"/>
    </location>
</feature>
<evidence type="ECO:0000256" key="2">
    <source>
        <dbReference type="ARBA" id="ARBA00009773"/>
    </source>
</evidence>
<evidence type="ECO:0000256" key="5">
    <source>
        <dbReference type="ARBA" id="ARBA00023136"/>
    </source>
</evidence>
<dbReference type="Pfam" id="PF01594">
    <property type="entry name" value="AI-2E_transport"/>
    <property type="match status" value="1"/>
</dbReference>
<gene>
    <name evidence="7" type="ORF">ACFOSU_12660</name>
</gene>
<reference evidence="8" key="1">
    <citation type="journal article" date="2019" name="Int. J. Syst. Evol. Microbiol.">
        <title>The Global Catalogue of Microorganisms (GCM) 10K type strain sequencing project: providing services to taxonomists for standard genome sequencing and annotation.</title>
        <authorList>
            <consortium name="The Broad Institute Genomics Platform"/>
            <consortium name="The Broad Institute Genome Sequencing Center for Infectious Disease"/>
            <person name="Wu L."/>
            <person name="Ma J."/>
        </authorList>
    </citation>
    <scope>NUCLEOTIDE SEQUENCE [LARGE SCALE GENOMIC DNA]</scope>
    <source>
        <strain evidence="8">KCTC 52640</strain>
    </source>
</reference>
<evidence type="ECO:0000256" key="3">
    <source>
        <dbReference type="ARBA" id="ARBA00022692"/>
    </source>
</evidence>
<evidence type="ECO:0000256" key="1">
    <source>
        <dbReference type="ARBA" id="ARBA00004141"/>
    </source>
</evidence>
<comment type="caution">
    <text evidence="7">The sequence shown here is derived from an EMBL/GenBank/DDBJ whole genome shotgun (WGS) entry which is preliminary data.</text>
</comment>
<accession>A0ABV7ES65</accession>
<dbReference type="PANTHER" id="PTHR21716:SF16">
    <property type="entry name" value="BLL1467 PROTEIN"/>
    <property type="match status" value="1"/>
</dbReference>
<dbReference type="RefSeq" id="WP_380690164.1">
    <property type="nucleotide sequence ID" value="NZ_JBHRSS010000005.1"/>
</dbReference>
<evidence type="ECO:0000313" key="8">
    <source>
        <dbReference type="Proteomes" id="UP001595462"/>
    </source>
</evidence>